<keyword evidence="1" id="KW-0539">Nucleus</keyword>
<dbReference type="GO" id="GO:0006913">
    <property type="term" value="P:nucleocytoplasmic transport"/>
    <property type="evidence" value="ECO:0007669"/>
    <property type="project" value="UniProtKB-UniRule"/>
</dbReference>
<dbReference type="GO" id="GO:0051028">
    <property type="term" value="P:mRNA transport"/>
    <property type="evidence" value="ECO:0007669"/>
    <property type="project" value="UniProtKB-UniRule"/>
</dbReference>
<comment type="caution">
    <text evidence="3">The sequence shown here is derived from an EMBL/GenBank/DDBJ whole genome shotgun (WGS) entry which is preliminary data.</text>
</comment>
<dbReference type="InterPro" id="IPR018222">
    <property type="entry name" value="Nuclear_transport_factor_2_euk"/>
</dbReference>
<feature type="domain" description="NTF2" evidence="2">
    <location>
        <begin position="14"/>
        <end position="123"/>
    </location>
</feature>
<keyword evidence="4" id="KW-1185">Reference proteome</keyword>
<name>A0A8T0CMB1_CORYI</name>
<reference evidence="3" key="1">
    <citation type="submission" date="2020-05" db="EMBL/GenBank/DDBJ databases">
        <title>WGS assembly of Corymbia citriodora subspecies variegata.</title>
        <authorList>
            <person name="Barry K."/>
            <person name="Hundley H."/>
            <person name="Shu S."/>
            <person name="Jenkins J."/>
            <person name="Grimwood J."/>
            <person name="Baten A."/>
        </authorList>
    </citation>
    <scope>NUCLEOTIDE SEQUENCE</scope>
    <source>
        <strain evidence="3">CV2-018</strain>
    </source>
</reference>
<evidence type="ECO:0000313" key="3">
    <source>
        <dbReference type="EMBL" id="KAF7848808.1"/>
    </source>
</evidence>
<keyword evidence="1" id="KW-0813">Transport</keyword>
<dbReference type="InterPro" id="IPR002075">
    <property type="entry name" value="NTF2_dom"/>
</dbReference>
<dbReference type="GO" id="GO:0015031">
    <property type="term" value="P:protein transport"/>
    <property type="evidence" value="ECO:0007669"/>
    <property type="project" value="UniProtKB-KW"/>
</dbReference>
<dbReference type="Gramene" id="rna-gnl|WGS:JABURB|Cocit.L1544.1">
    <property type="protein sequence ID" value="cds-KAF7848808.1"/>
    <property type="gene ID" value="gene-BT93_L1544"/>
</dbReference>
<keyword evidence="1" id="KW-0963">Cytoplasm</keyword>
<comment type="subcellular location">
    <subcellularLocation>
        <location evidence="1">Cytoplasm</location>
    </subcellularLocation>
    <subcellularLocation>
        <location evidence="1">Nucleus</location>
    </subcellularLocation>
</comment>
<accession>A0A8T0CMB1</accession>
<dbReference type="GO" id="GO:0005634">
    <property type="term" value="C:nucleus"/>
    <property type="evidence" value="ECO:0007669"/>
    <property type="project" value="UniProtKB-SubCell"/>
</dbReference>
<dbReference type="SUPFAM" id="SSF54427">
    <property type="entry name" value="NTF2-like"/>
    <property type="match status" value="1"/>
</dbReference>
<evidence type="ECO:0000256" key="1">
    <source>
        <dbReference type="RuleBase" id="RU369002"/>
    </source>
</evidence>
<proteinExistence type="predicted"/>
<evidence type="ECO:0000259" key="2">
    <source>
        <dbReference type="PROSITE" id="PS50177"/>
    </source>
</evidence>
<evidence type="ECO:0000313" key="4">
    <source>
        <dbReference type="Proteomes" id="UP000806378"/>
    </source>
</evidence>
<keyword evidence="1" id="KW-0653">Protein transport</keyword>
<sequence>MWRIKEEHLDLVEKAKRLMENYYRTFDEDRAGLMNLYWEESVLAWHGREIKGKEAIIAKLTSLPQCHHEIAEFNCRPQCTPGSVAVRVSGETWIGGKNDKAEAVVSHQASLYISLMKDLFVFL</sequence>
<dbReference type="AlphaFoldDB" id="A0A8T0CMB1"/>
<protein>
    <recommendedName>
        <fullName evidence="2">NTF2 domain-containing protein</fullName>
    </recommendedName>
</protein>
<dbReference type="Gene3D" id="3.10.450.50">
    <property type="match status" value="1"/>
</dbReference>
<dbReference type="InterPro" id="IPR032710">
    <property type="entry name" value="NTF2-like_dom_sf"/>
</dbReference>
<dbReference type="Proteomes" id="UP000806378">
    <property type="component" value="Unassembled WGS sequence"/>
</dbReference>
<dbReference type="PANTHER" id="PTHR12612">
    <property type="entry name" value="NUCLEAR TRANSPORT FACTOR 2"/>
    <property type="match status" value="1"/>
</dbReference>
<comment type="function">
    <text evidence="1">Has a role in nuclear-cytoplasmic transport of proteins and mRNAs.</text>
</comment>
<dbReference type="Pfam" id="PF02136">
    <property type="entry name" value="NTF2"/>
    <property type="match status" value="1"/>
</dbReference>
<gene>
    <name evidence="3" type="ORF">BT93_L1544</name>
</gene>
<dbReference type="OrthoDB" id="6507044at2759"/>
<dbReference type="PROSITE" id="PS50177">
    <property type="entry name" value="NTF2_DOMAIN"/>
    <property type="match status" value="1"/>
</dbReference>
<dbReference type="GO" id="GO:0005737">
    <property type="term" value="C:cytoplasm"/>
    <property type="evidence" value="ECO:0007669"/>
    <property type="project" value="UniProtKB-SubCell"/>
</dbReference>
<dbReference type="EMBL" id="MU089970">
    <property type="protein sequence ID" value="KAF7848808.1"/>
    <property type="molecule type" value="Genomic_DNA"/>
</dbReference>
<organism evidence="3 4">
    <name type="scientific">Corymbia citriodora subsp. variegata</name>
    <dbReference type="NCBI Taxonomy" id="360336"/>
    <lineage>
        <taxon>Eukaryota</taxon>
        <taxon>Viridiplantae</taxon>
        <taxon>Streptophyta</taxon>
        <taxon>Embryophyta</taxon>
        <taxon>Tracheophyta</taxon>
        <taxon>Spermatophyta</taxon>
        <taxon>Magnoliopsida</taxon>
        <taxon>eudicotyledons</taxon>
        <taxon>Gunneridae</taxon>
        <taxon>Pentapetalae</taxon>
        <taxon>rosids</taxon>
        <taxon>malvids</taxon>
        <taxon>Myrtales</taxon>
        <taxon>Myrtaceae</taxon>
        <taxon>Myrtoideae</taxon>
        <taxon>Eucalypteae</taxon>
        <taxon>Corymbia</taxon>
    </lineage>
</organism>
<dbReference type="InterPro" id="IPR045875">
    <property type="entry name" value="NTF2"/>
</dbReference>